<feature type="domain" description="Phosphoadenosine phosphosulphate reductase" evidence="14">
    <location>
        <begin position="46"/>
        <end position="241"/>
    </location>
</feature>
<keyword evidence="8" id="KW-0274">FAD</keyword>
<proteinExistence type="predicted"/>
<keyword evidence="5" id="KW-0808">Transferase</keyword>
<evidence type="ECO:0000313" key="15">
    <source>
        <dbReference type="EMBL" id="KAF8452539.1"/>
    </source>
</evidence>
<dbReference type="Gene3D" id="3.40.50.620">
    <property type="entry name" value="HUPs"/>
    <property type="match status" value="1"/>
</dbReference>
<dbReference type="EC" id="2.7.7.2" evidence="2"/>
<evidence type="ECO:0000256" key="3">
    <source>
        <dbReference type="ARBA" id="ARBA00022630"/>
    </source>
</evidence>
<comment type="catalytic activity">
    <reaction evidence="12">
        <text>FMN + ATP + H(+) = FAD + diphosphate</text>
        <dbReference type="Rhea" id="RHEA:17237"/>
        <dbReference type="ChEBI" id="CHEBI:15378"/>
        <dbReference type="ChEBI" id="CHEBI:30616"/>
        <dbReference type="ChEBI" id="CHEBI:33019"/>
        <dbReference type="ChEBI" id="CHEBI:57692"/>
        <dbReference type="ChEBI" id="CHEBI:58210"/>
        <dbReference type="EC" id="2.7.7.2"/>
    </reaction>
</comment>
<reference evidence="15" key="1">
    <citation type="submission" date="2019-10" db="EMBL/GenBank/DDBJ databases">
        <authorList>
            <consortium name="DOE Joint Genome Institute"/>
            <person name="Kuo A."/>
            <person name="Miyauchi S."/>
            <person name="Kiss E."/>
            <person name="Drula E."/>
            <person name="Kohler A."/>
            <person name="Sanchez-Garcia M."/>
            <person name="Andreopoulos B."/>
            <person name="Barry K.W."/>
            <person name="Bonito G."/>
            <person name="Buee M."/>
            <person name="Carver A."/>
            <person name="Chen C."/>
            <person name="Cichocki N."/>
            <person name="Clum A."/>
            <person name="Culley D."/>
            <person name="Crous P.W."/>
            <person name="Fauchery L."/>
            <person name="Girlanda M."/>
            <person name="Hayes R."/>
            <person name="Keri Z."/>
            <person name="LaButti K."/>
            <person name="Lipzen A."/>
            <person name="Lombard V."/>
            <person name="Magnuson J."/>
            <person name="Maillard F."/>
            <person name="Morin E."/>
            <person name="Murat C."/>
            <person name="Nolan M."/>
            <person name="Ohm R."/>
            <person name="Pangilinan J."/>
            <person name="Pereira M."/>
            <person name="Perotto S."/>
            <person name="Peter M."/>
            <person name="Riley R."/>
            <person name="Sitrit Y."/>
            <person name="Stielow B."/>
            <person name="Szollosi G."/>
            <person name="Zifcakova L."/>
            <person name="Stursova M."/>
            <person name="Spatafora J.W."/>
            <person name="Tedersoo L."/>
            <person name="Vaario L.-M."/>
            <person name="Yamada A."/>
            <person name="Yan M."/>
            <person name="Wang P."/>
            <person name="Xu J."/>
            <person name="Bruns T."/>
            <person name="Baldrian P."/>
            <person name="Vilgalys R."/>
            <person name="Henrissat B."/>
            <person name="Grigoriev I.V."/>
            <person name="Hibbett D."/>
            <person name="Nagy L.G."/>
            <person name="Martin F.M."/>
        </authorList>
    </citation>
    <scope>NUCLEOTIDE SEQUENCE</scope>
    <source>
        <strain evidence="15">BED1</strain>
    </source>
</reference>
<keyword evidence="16" id="KW-1185">Reference proteome</keyword>
<dbReference type="PANTHER" id="PTHR23293:SF9">
    <property type="entry name" value="FAD SYNTHASE"/>
    <property type="match status" value="1"/>
</dbReference>
<feature type="region of interest" description="Disordered" evidence="13">
    <location>
        <begin position="116"/>
        <end position="135"/>
    </location>
</feature>
<evidence type="ECO:0000256" key="10">
    <source>
        <dbReference type="ARBA" id="ARBA00031145"/>
    </source>
</evidence>
<evidence type="ECO:0000256" key="11">
    <source>
        <dbReference type="ARBA" id="ARBA00031871"/>
    </source>
</evidence>
<protein>
    <recommendedName>
        <fullName evidence="2">FAD synthase</fullName>
        <ecNumber evidence="2">2.7.7.2</ecNumber>
    </recommendedName>
    <alternativeName>
        <fullName evidence="10">FAD pyrophosphorylase</fullName>
    </alternativeName>
    <alternativeName>
        <fullName evidence="11">FMN adenylyltransferase</fullName>
    </alternativeName>
</protein>
<evidence type="ECO:0000256" key="9">
    <source>
        <dbReference type="ARBA" id="ARBA00022840"/>
    </source>
</evidence>
<comment type="pathway">
    <text evidence="1">Cofactor biosynthesis; FAD biosynthesis; FAD from FMN: step 1/1.</text>
</comment>
<comment type="caution">
    <text evidence="15">The sequence shown here is derived from an EMBL/GenBank/DDBJ whole genome shotgun (WGS) entry which is preliminary data.</text>
</comment>
<dbReference type="CDD" id="cd23948">
    <property type="entry name" value="FAD_synthase"/>
    <property type="match status" value="1"/>
</dbReference>
<evidence type="ECO:0000256" key="8">
    <source>
        <dbReference type="ARBA" id="ARBA00022827"/>
    </source>
</evidence>
<evidence type="ECO:0000313" key="16">
    <source>
        <dbReference type="Proteomes" id="UP001194468"/>
    </source>
</evidence>
<dbReference type="Proteomes" id="UP001194468">
    <property type="component" value="Unassembled WGS sequence"/>
</dbReference>
<accession>A0AAD4C9N2</accession>
<keyword evidence="9" id="KW-0067">ATP-binding</keyword>
<evidence type="ECO:0000256" key="1">
    <source>
        <dbReference type="ARBA" id="ARBA00004726"/>
    </source>
</evidence>
<dbReference type="Pfam" id="PF01507">
    <property type="entry name" value="PAPS_reduct"/>
    <property type="match status" value="1"/>
</dbReference>
<evidence type="ECO:0000259" key="14">
    <source>
        <dbReference type="Pfam" id="PF01507"/>
    </source>
</evidence>
<evidence type="ECO:0000256" key="12">
    <source>
        <dbReference type="ARBA" id="ARBA00049494"/>
    </source>
</evidence>
<evidence type="ECO:0000256" key="4">
    <source>
        <dbReference type="ARBA" id="ARBA00022643"/>
    </source>
</evidence>
<dbReference type="PANTHER" id="PTHR23293">
    <property type="entry name" value="FAD SYNTHETASE-RELATED FMN ADENYLYLTRANSFERASE"/>
    <property type="match status" value="1"/>
</dbReference>
<dbReference type="InterPro" id="IPR014729">
    <property type="entry name" value="Rossmann-like_a/b/a_fold"/>
</dbReference>
<dbReference type="GO" id="GO:0006747">
    <property type="term" value="P:FAD biosynthetic process"/>
    <property type="evidence" value="ECO:0007669"/>
    <property type="project" value="TreeGrafter"/>
</dbReference>
<organism evidence="15 16">
    <name type="scientific">Boletus edulis BED1</name>
    <dbReference type="NCBI Taxonomy" id="1328754"/>
    <lineage>
        <taxon>Eukaryota</taxon>
        <taxon>Fungi</taxon>
        <taxon>Dikarya</taxon>
        <taxon>Basidiomycota</taxon>
        <taxon>Agaricomycotina</taxon>
        <taxon>Agaricomycetes</taxon>
        <taxon>Agaricomycetidae</taxon>
        <taxon>Boletales</taxon>
        <taxon>Boletineae</taxon>
        <taxon>Boletaceae</taxon>
        <taxon>Boletoideae</taxon>
        <taxon>Boletus</taxon>
    </lineage>
</organism>
<evidence type="ECO:0000256" key="2">
    <source>
        <dbReference type="ARBA" id="ARBA00012393"/>
    </source>
</evidence>
<dbReference type="EMBL" id="WHUW01000001">
    <property type="protein sequence ID" value="KAF8452539.1"/>
    <property type="molecule type" value="Genomic_DNA"/>
</dbReference>
<dbReference type="AlphaFoldDB" id="A0AAD4C9N2"/>
<name>A0AAD4C9N2_BOLED</name>
<dbReference type="SUPFAM" id="SSF52402">
    <property type="entry name" value="Adenine nucleotide alpha hydrolases-like"/>
    <property type="match status" value="1"/>
</dbReference>
<reference evidence="15" key="2">
    <citation type="journal article" date="2020" name="Nat. Commun.">
        <title>Large-scale genome sequencing of mycorrhizal fungi provides insights into the early evolution of symbiotic traits.</title>
        <authorList>
            <person name="Miyauchi S."/>
            <person name="Kiss E."/>
            <person name="Kuo A."/>
            <person name="Drula E."/>
            <person name="Kohler A."/>
            <person name="Sanchez-Garcia M."/>
            <person name="Morin E."/>
            <person name="Andreopoulos B."/>
            <person name="Barry K.W."/>
            <person name="Bonito G."/>
            <person name="Buee M."/>
            <person name="Carver A."/>
            <person name="Chen C."/>
            <person name="Cichocki N."/>
            <person name="Clum A."/>
            <person name="Culley D."/>
            <person name="Crous P.W."/>
            <person name="Fauchery L."/>
            <person name="Girlanda M."/>
            <person name="Hayes R.D."/>
            <person name="Keri Z."/>
            <person name="LaButti K."/>
            <person name="Lipzen A."/>
            <person name="Lombard V."/>
            <person name="Magnuson J."/>
            <person name="Maillard F."/>
            <person name="Murat C."/>
            <person name="Nolan M."/>
            <person name="Ohm R.A."/>
            <person name="Pangilinan J."/>
            <person name="Pereira M.F."/>
            <person name="Perotto S."/>
            <person name="Peter M."/>
            <person name="Pfister S."/>
            <person name="Riley R."/>
            <person name="Sitrit Y."/>
            <person name="Stielow J.B."/>
            <person name="Szollosi G."/>
            <person name="Zifcakova L."/>
            <person name="Stursova M."/>
            <person name="Spatafora J.W."/>
            <person name="Tedersoo L."/>
            <person name="Vaario L.M."/>
            <person name="Yamada A."/>
            <person name="Yan M."/>
            <person name="Wang P."/>
            <person name="Xu J."/>
            <person name="Bruns T."/>
            <person name="Baldrian P."/>
            <person name="Vilgalys R."/>
            <person name="Dunand C."/>
            <person name="Henrissat B."/>
            <person name="Grigoriev I.V."/>
            <person name="Hibbett D."/>
            <person name="Nagy L.G."/>
            <person name="Martin F.M."/>
        </authorList>
    </citation>
    <scope>NUCLEOTIDE SEQUENCE</scope>
    <source>
        <strain evidence="15">BED1</strain>
    </source>
</reference>
<gene>
    <name evidence="15" type="ORF">L210DRAFT_1030453</name>
</gene>
<dbReference type="InterPro" id="IPR002500">
    <property type="entry name" value="PAPS_reduct_dom"/>
</dbReference>
<evidence type="ECO:0000256" key="6">
    <source>
        <dbReference type="ARBA" id="ARBA00022695"/>
    </source>
</evidence>
<keyword evidence="7" id="KW-0547">Nucleotide-binding</keyword>
<dbReference type="GO" id="GO:0005524">
    <property type="term" value="F:ATP binding"/>
    <property type="evidence" value="ECO:0007669"/>
    <property type="project" value="UniProtKB-KW"/>
</dbReference>
<dbReference type="GO" id="GO:0003919">
    <property type="term" value="F:FMN adenylyltransferase activity"/>
    <property type="evidence" value="ECO:0007669"/>
    <property type="project" value="UniProtKB-EC"/>
</dbReference>
<evidence type="ECO:0000256" key="13">
    <source>
        <dbReference type="SAM" id="MobiDB-lite"/>
    </source>
</evidence>
<evidence type="ECO:0000256" key="5">
    <source>
        <dbReference type="ARBA" id="ARBA00022679"/>
    </source>
</evidence>
<evidence type="ECO:0000256" key="7">
    <source>
        <dbReference type="ARBA" id="ARBA00022741"/>
    </source>
</evidence>
<keyword evidence="3" id="KW-0285">Flavoprotein</keyword>
<keyword evidence="6" id="KW-0548">Nucleotidyltransferase</keyword>
<keyword evidence="4" id="KW-0288">FMN</keyword>
<sequence>MTVKDRRAISTEVYNLAASREPISDQVKAALHVIEDALDVYTPDKVSISFNGGKDCTVLLHLYAAALARRTPLCTKPIPAVYIPVPSPFIELEDFIQESTKAYNLDLLRSSSESEAPLPVESVTPGTATPDARKQRDGAASFFQPVGNARGGEGMRRALYLYKEKYPQIEAVLVGTRRSDPHGATLTYRNKTDVGWPSFERINPIINWSYSDVWTFLRRLNVPYCSLYDQGYTSLGSIYNTFPNPALRIQDDASSEMLPSSVPNVANEPNAMCMAETCQLKPAAAESRLEGFTVIASDPESTCTVEPSVESATLGSFRVIANDPLTTCVAESKLVNGNGHAKPLSQSARYQPAYMLQDEGLERAGRVCGTALMGKV</sequence>